<dbReference type="SUPFAM" id="SSF53955">
    <property type="entry name" value="Lysozyme-like"/>
    <property type="match status" value="1"/>
</dbReference>
<evidence type="ECO:0000256" key="4">
    <source>
        <dbReference type="ARBA" id="ARBA00022676"/>
    </source>
</evidence>
<dbReference type="PANTHER" id="PTHR32282">
    <property type="entry name" value="BINDING PROTEIN TRANSPEPTIDASE, PUTATIVE-RELATED"/>
    <property type="match status" value="1"/>
</dbReference>
<keyword evidence="13" id="KW-0961">Cell wall biogenesis/degradation</keyword>
<dbReference type="InterPro" id="IPR023346">
    <property type="entry name" value="Lysozyme-like_dom_sf"/>
</dbReference>
<dbReference type="EMBL" id="JARYZI010000002">
    <property type="protein sequence ID" value="MDH8677370.1"/>
    <property type="molecule type" value="Genomic_DNA"/>
</dbReference>
<dbReference type="InterPro" id="IPR050396">
    <property type="entry name" value="Glycosyltr_51/Transpeptidase"/>
</dbReference>
<feature type="domain" description="Glycosyl transferase family 51" evidence="15">
    <location>
        <begin position="51"/>
        <end position="202"/>
    </location>
</feature>
<sequence length="204" mass="23401">MKMNFWKITRRLLLIVLMIAIVFTVPIVFTGYQMYKAAVEEVSIASKVAEIKNDGSYVNFDEISSNFLVQVVESEDRKFYDHFGINITSTARAFIKNFLAGAKLEGGSSITQQLAKNMYFTFEKRYERKVAELFVAFQLEKVYTKEEILELYCNIAYFGEGTYGIEEATLHYFGKEPFDMTDEEAAALVITLKSPNNYNPNAMK</sequence>
<evidence type="ECO:0000256" key="7">
    <source>
        <dbReference type="ARBA" id="ARBA00022960"/>
    </source>
</evidence>
<accession>A0ABT6NAD0</accession>
<keyword evidence="12" id="KW-0046">Antibiotic resistance</keyword>
<evidence type="ECO:0000259" key="15">
    <source>
        <dbReference type="Pfam" id="PF00912"/>
    </source>
</evidence>
<keyword evidence="4" id="KW-0328">Glycosyltransferase</keyword>
<dbReference type="RefSeq" id="WP_281093182.1">
    <property type="nucleotide sequence ID" value="NZ_JARYZI010000002.1"/>
</dbReference>
<evidence type="ECO:0000313" key="17">
    <source>
        <dbReference type="Proteomes" id="UP001158045"/>
    </source>
</evidence>
<feature type="transmembrane region" description="Helical" evidence="14">
    <location>
        <begin position="12"/>
        <end position="35"/>
    </location>
</feature>
<keyword evidence="17" id="KW-1185">Reference proteome</keyword>
<evidence type="ECO:0000256" key="14">
    <source>
        <dbReference type="SAM" id="Phobius"/>
    </source>
</evidence>
<keyword evidence="5" id="KW-0808">Transferase</keyword>
<evidence type="ECO:0000256" key="10">
    <source>
        <dbReference type="ARBA" id="ARBA00022989"/>
    </source>
</evidence>
<comment type="caution">
    <text evidence="16">The sequence shown here is derived from an EMBL/GenBank/DDBJ whole genome shotgun (WGS) entry which is preliminary data.</text>
</comment>
<evidence type="ECO:0000256" key="1">
    <source>
        <dbReference type="ARBA" id="ARBA00004401"/>
    </source>
</evidence>
<evidence type="ECO:0000256" key="12">
    <source>
        <dbReference type="ARBA" id="ARBA00023251"/>
    </source>
</evidence>
<keyword evidence="8" id="KW-0735">Signal-anchor</keyword>
<keyword evidence="10 14" id="KW-1133">Transmembrane helix</keyword>
<dbReference type="PANTHER" id="PTHR32282:SF32">
    <property type="entry name" value="PENICILLIN-BINDING PROTEIN 2A"/>
    <property type="match status" value="1"/>
</dbReference>
<name>A0ABT6NAD0_9FIRM</name>
<comment type="subcellular location">
    <subcellularLocation>
        <location evidence="1">Cell membrane</location>
        <topology evidence="1">Single-pass type II membrane protein</topology>
    </subcellularLocation>
</comment>
<dbReference type="Pfam" id="PF00912">
    <property type="entry name" value="Transgly"/>
    <property type="match status" value="1"/>
</dbReference>
<keyword evidence="9" id="KW-0573">Peptidoglycan synthesis</keyword>
<evidence type="ECO:0000256" key="9">
    <source>
        <dbReference type="ARBA" id="ARBA00022984"/>
    </source>
</evidence>
<dbReference type="Gene3D" id="1.10.3810.10">
    <property type="entry name" value="Biosynthetic peptidoglycan transglycosylase-like"/>
    <property type="match status" value="1"/>
</dbReference>
<keyword evidence="6 14" id="KW-0812">Transmembrane</keyword>
<keyword evidence="7" id="KW-0133">Cell shape</keyword>
<evidence type="ECO:0000256" key="6">
    <source>
        <dbReference type="ARBA" id="ARBA00022692"/>
    </source>
</evidence>
<dbReference type="Proteomes" id="UP001158045">
    <property type="component" value="Unassembled WGS sequence"/>
</dbReference>
<dbReference type="InterPro" id="IPR001264">
    <property type="entry name" value="Glyco_trans_51"/>
</dbReference>
<gene>
    <name evidence="16" type="ORF">QE109_04375</name>
</gene>
<evidence type="ECO:0000256" key="5">
    <source>
        <dbReference type="ARBA" id="ARBA00022679"/>
    </source>
</evidence>
<evidence type="ECO:0000313" key="16">
    <source>
        <dbReference type="EMBL" id="MDH8677370.1"/>
    </source>
</evidence>
<evidence type="ECO:0000256" key="2">
    <source>
        <dbReference type="ARBA" id="ARBA00018638"/>
    </source>
</evidence>
<evidence type="ECO:0000256" key="8">
    <source>
        <dbReference type="ARBA" id="ARBA00022968"/>
    </source>
</evidence>
<protein>
    <recommendedName>
        <fullName evidence="2">Penicillin-binding protein 1A</fullName>
    </recommendedName>
</protein>
<evidence type="ECO:0000256" key="13">
    <source>
        <dbReference type="ARBA" id="ARBA00023316"/>
    </source>
</evidence>
<reference evidence="16 17" key="1">
    <citation type="submission" date="2023-04" db="EMBL/GenBank/DDBJ databases">
        <title>Fusibacter bizertensis strain WBS, isolated from littoral bottom sediments of the Arctic seas - biochemical and genomic analysis.</title>
        <authorList>
            <person name="Brioukhanov A.L."/>
        </authorList>
    </citation>
    <scope>NUCLEOTIDE SEQUENCE [LARGE SCALE GENOMIC DNA]</scope>
    <source>
        <strain evidence="16 17">WBS</strain>
    </source>
</reference>
<evidence type="ECO:0000256" key="11">
    <source>
        <dbReference type="ARBA" id="ARBA00023136"/>
    </source>
</evidence>
<proteinExistence type="predicted"/>
<dbReference type="InterPro" id="IPR036950">
    <property type="entry name" value="PBP_transglycosylase"/>
</dbReference>
<evidence type="ECO:0000256" key="3">
    <source>
        <dbReference type="ARBA" id="ARBA00022475"/>
    </source>
</evidence>
<organism evidence="16 17">
    <name type="scientific">Fusibacter bizertensis</name>
    <dbReference type="NCBI Taxonomy" id="1488331"/>
    <lineage>
        <taxon>Bacteria</taxon>
        <taxon>Bacillati</taxon>
        <taxon>Bacillota</taxon>
        <taxon>Clostridia</taxon>
        <taxon>Eubacteriales</taxon>
        <taxon>Eubacteriales Family XII. Incertae Sedis</taxon>
        <taxon>Fusibacter</taxon>
    </lineage>
</organism>
<keyword evidence="11 14" id="KW-0472">Membrane</keyword>
<keyword evidence="3" id="KW-1003">Cell membrane</keyword>